<dbReference type="InterPro" id="IPR001078">
    <property type="entry name" value="2-oxoacid_DH_actylTfrase"/>
</dbReference>
<name>A0AAD1USD7_EUPCR</name>
<protein>
    <recommendedName>
        <fullName evidence="4">dihydrolipoyllysine-residue succinyltransferase</fullName>
        <ecNumber evidence="4">2.3.1.61</ecNumber>
    </recommendedName>
    <alternativeName>
        <fullName evidence="9">2-oxoglutarate dehydrogenase complex component E2</fullName>
    </alternativeName>
</protein>
<accession>A0AAD1USD7</accession>
<evidence type="ECO:0000313" key="13">
    <source>
        <dbReference type="Proteomes" id="UP001295684"/>
    </source>
</evidence>
<evidence type="ECO:0000313" key="12">
    <source>
        <dbReference type="EMBL" id="CAI2370350.1"/>
    </source>
</evidence>
<evidence type="ECO:0000256" key="7">
    <source>
        <dbReference type="ARBA" id="ARBA00022823"/>
    </source>
</evidence>
<evidence type="ECO:0000256" key="5">
    <source>
        <dbReference type="ARBA" id="ARBA00022532"/>
    </source>
</evidence>
<keyword evidence="6" id="KW-0808">Transferase</keyword>
<dbReference type="GO" id="GO:0045252">
    <property type="term" value="C:oxoglutarate dehydrogenase complex"/>
    <property type="evidence" value="ECO:0007669"/>
    <property type="project" value="InterPro"/>
</dbReference>
<evidence type="ECO:0000256" key="2">
    <source>
        <dbReference type="ARBA" id="ARBA00005145"/>
    </source>
</evidence>
<comment type="pathway">
    <text evidence="2">Amino-acid degradation; L-lysine degradation via saccharopine pathway; glutaryl-CoA from L-lysine: step 6/6.</text>
</comment>
<evidence type="ECO:0000256" key="6">
    <source>
        <dbReference type="ARBA" id="ARBA00022679"/>
    </source>
</evidence>
<keyword evidence="8" id="KW-0012">Acyltransferase</keyword>
<gene>
    <name evidence="12" type="ORF">ECRASSUSDP1_LOCUS11661</name>
</gene>
<dbReference type="FunFam" id="3.30.559.10:FF:000007">
    <property type="entry name" value="Dihydrolipoamide acetyltransferase component of pyruvate dehydrogenase complex"/>
    <property type="match status" value="1"/>
</dbReference>
<dbReference type="PANTHER" id="PTHR43416:SF5">
    <property type="entry name" value="DIHYDROLIPOYLLYSINE-RESIDUE SUCCINYLTRANSFERASE COMPONENT OF 2-OXOGLUTARATE DEHYDROGENASE COMPLEX, MITOCHONDRIAL"/>
    <property type="match status" value="1"/>
</dbReference>
<dbReference type="PROSITE" id="PS50968">
    <property type="entry name" value="BIOTINYL_LIPOYL"/>
    <property type="match status" value="1"/>
</dbReference>
<dbReference type="GO" id="GO:0006099">
    <property type="term" value="P:tricarboxylic acid cycle"/>
    <property type="evidence" value="ECO:0007669"/>
    <property type="project" value="UniProtKB-KW"/>
</dbReference>
<comment type="cofactor">
    <cofactor evidence="1">
        <name>(R)-lipoate</name>
        <dbReference type="ChEBI" id="CHEBI:83088"/>
    </cofactor>
</comment>
<dbReference type="InterPro" id="IPR006255">
    <property type="entry name" value="SucB"/>
</dbReference>
<dbReference type="InterPro" id="IPR000089">
    <property type="entry name" value="Biotin_lipoyl"/>
</dbReference>
<feature type="compositionally biased region" description="Low complexity" evidence="10">
    <location>
        <begin position="96"/>
        <end position="113"/>
    </location>
</feature>
<dbReference type="GO" id="GO:0005739">
    <property type="term" value="C:mitochondrion"/>
    <property type="evidence" value="ECO:0007669"/>
    <property type="project" value="TreeGrafter"/>
</dbReference>
<evidence type="ECO:0000256" key="3">
    <source>
        <dbReference type="ARBA" id="ARBA00007317"/>
    </source>
</evidence>
<reference evidence="12" key="1">
    <citation type="submission" date="2023-07" db="EMBL/GenBank/DDBJ databases">
        <authorList>
            <consortium name="AG Swart"/>
            <person name="Singh M."/>
            <person name="Singh A."/>
            <person name="Seah K."/>
            <person name="Emmerich C."/>
        </authorList>
    </citation>
    <scope>NUCLEOTIDE SEQUENCE</scope>
    <source>
        <strain evidence="12">DP1</strain>
    </source>
</reference>
<feature type="region of interest" description="Disordered" evidence="10">
    <location>
        <begin position="93"/>
        <end position="179"/>
    </location>
</feature>
<dbReference type="EMBL" id="CAMPGE010011523">
    <property type="protein sequence ID" value="CAI2370350.1"/>
    <property type="molecule type" value="Genomic_DNA"/>
</dbReference>
<evidence type="ECO:0000256" key="1">
    <source>
        <dbReference type="ARBA" id="ARBA00001938"/>
    </source>
</evidence>
<dbReference type="CDD" id="cd06849">
    <property type="entry name" value="lipoyl_domain"/>
    <property type="match status" value="1"/>
</dbReference>
<feature type="compositionally biased region" description="Pro residues" evidence="10">
    <location>
        <begin position="137"/>
        <end position="158"/>
    </location>
</feature>
<comment type="caution">
    <text evidence="12">The sequence shown here is derived from an EMBL/GenBank/DDBJ whole genome shotgun (WGS) entry which is preliminary data.</text>
</comment>
<evidence type="ECO:0000259" key="11">
    <source>
        <dbReference type="PROSITE" id="PS50968"/>
    </source>
</evidence>
<dbReference type="PANTHER" id="PTHR43416">
    <property type="entry name" value="DIHYDROLIPOYLLYSINE-RESIDUE SUCCINYLTRANSFERASE COMPONENT OF 2-OXOGLUTARATE DEHYDROGENASE COMPLEX, MITOCHONDRIAL-RELATED"/>
    <property type="match status" value="1"/>
</dbReference>
<dbReference type="InterPro" id="IPR011053">
    <property type="entry name" value="Single_hybrid_motif"/>
</dbReference>
<feature type="compositionally biased region" description="Low complexity" evidence="10">
    <location>
        <begin position="161"/>
        <end position="172"/>
    </location>
</feature>
<evidence type="ECO:0000256" key="8">
    <source>
        <dbReference type="ARBA" id="ARBA00023315"/>
    </source>
</evidence>
<dbReference type="Gene3D" id="3.30.559.10">
    <property type="entry name" value="Chloramphenicol acetyltransferase-like domain"/>
    <property type="match status" value="1"/>
</dbReference>
<dbReference type="SUPFAM" id="SSF51230">
    <property type="entry name" value="Single hybrid motif"/>
    <property type="match status" value="1"/>
</dbReference>
<dbReference type="Gene3D" id="2.40.50.100">
    <property type="match status" value="1"/>
</dbReference>
<dbReference type="Pfam" id="PF00364">
    <property type="entry name" value="Biotin_lipoyl"/>
    <property type="match status" value="1"/>
</dbReference>
<proteinExistence type="inferred from homology"/>
<dbReference type="EC" id="2.3.1.61" evidence="4"/>
<dbReference type="NCBIfam" id="TIGR01347">
    <property type="entry name" value="sucB"/>
    <property type="match status" value="1"/>
</dbReference>
<dbReference type="GO" id="GO:0004149">
    <property type="term" value="F:dihydrolipoyllysine-residue succinyltransferase activity"/>
    <property type="evidence" value="ECO:0007669"/>
    <property type="project" value="UniProtKB-EC"/>
</dbReference>
<dbReference type="InterPro" id="IPR023213">
    <property type="entry name" value="CAT-like_dom_sf"/>
</dbReference>
<dbReference type="AlphaFoldDB" id="A0AAD1USD7"/>
<dbReference type="InterPro" id="IPR050537">
    <property type="entry name" value="2-oxoacid_dehydrogenase"/>
</dbReference>
<sequence>MNLSRPTSFYRSQLRFFASKVIQCPTMGDSITEGTVQEYSAKEGDFVKRDDIVAVVETDKVMVDIRAPEDGVITKFHVPEGEVIEVGGDFFELDPEATGSAAGSASTEEPAPAETKESTPEPTPASTPAPETKAAPASPPPSQKPSPPLASSSPPPPGMQIGSSGLSTITGSRTETRVKMSRMRQTIAKRLKEAQDTNAMLTTFNEIDMSAFMKLRSQFQDSFQQKHGVKLGFMGAFVRGVVQAAKEQPIVNAVIEADEIIYRDYVDISVAVATPSGLVVPVMRNCEQMSYAGVEQSLLELSIKAREGKIGLDDMQGGTFTITNGGVFGSMMGTPIINPPQSAILGMHAIKNRPVVVGDKIVARPIMYIALTYDHRLIDGREAVLFLRKIKECVEDPNNVLFDL</sequence>
<comment type="similarity">
    <text evidence="3">Belongs to the 2-oxoacid dehydrogenase family.</text>
</comment>
<evidence type="ECO:0000256" key="10">
    <source>
        <dbReference type="SAM" id="MobiDB-lite"/>
    </source>
</evidence>
<dbReference type="SUPFAM" id="SSF52777">
    <property type="entry name" value="CoA-dependent acyltransferases"/>
    <property type="match status" value="1"/>
</dbReference>
<keyword evidence="5" id="KW-0816">Tricarboxylic acid cycle</keyword>
<organism evidence="12 13">
    <name type="scientific">Euplotes crassus</name>
    <dbReference type="NCBI Taxonomy" id="5936"/>
    <lineage>
        <taxon>Eukaryota</taxon>
        <taxon>Sar</taxon>
        <taxon>Alveolata</taxon>
        <taxon>Ciliophora</taxon>
        <taxon>Intramacronucleata</taxon>
        <taxon>Spirotrichea</taxon>
        <taxon>Hypotrichia</taxon>
        <taxon>Euplotida</taxon>
        <taxon>Euplotidae</taxon>
        <taxon>Moneuplotes</taxon>
    </lineage>
</organism>
<dbReference type="Pfam" id="PF00198">
    <property type="entry name" value="2-oxoacid_dh"/>
    <property type="match status" value="1"/>
</dbReference>
<evidence type="ECO:0000256" key="4">
    <source>
        <dbReference type="ARBA" id="ARBA00012945"/>
    </source>
</evidence>
<keyword evidence="13" id="KW-1185">Reference proteome</keyword>
<keyword evidence="7" id="KW-0450">Lipoyl</keyword>
<evidence type="ECO:0000256" key="9">
    <source>
        <dbReference type="ARBA" id="ARBA00032406"/>
    </source>
</evidence>
<feature type="domain" description="Lipoyl-binding" evidence="11">
    <location>
        <begin position="19"/>
        <end position="94"/>
    </location>
</feature>
<dbReference type="Proteomes" id="UP001295684">
    <property type="component" value="Unassembled WGS sequence"/>
</dbReference>